<dbReference type="InterPro" id="IPR028994">
    <property type="entry name" value="Integrin_alpha_N"/>
</dbReference>
<accession>A0A2S0VMY7</accession>
<dbReference type="RefSeq" id="WP_108601642.1">
    <property type="nucleotide sequence ID" value="NZ_CP026604.1"/>
</dbReference>
<keyword evidence="1" id="KW-0732">Signal</keyword>
<dbReference type="InterPro" id="IPR027039">
    <property type="entry name" value="Crtac1"/>
</dbReference>
<dbReference type="Pfam" id="PF13517">
    <property type="entry name" value="FG-GAP_3"/>
    <property type="match status" value="2"/>
</dbReference>
<name>A0A2S0VMY7_9ALTE</name>
<organism evidence="3 4">
    <name type="scientific">Saccharobesus litoralis</name>
    <dbReference type="NCBI Taxonomy" id="2172099"/>
    <lineage>
        <taxon>Bacteria</taxon>
        <taxon>Pseudomonadati</taxon>
        <taxon>Pseudomonadota</taxon>
        <taxon>Gammaproteobacteria</taxon>
        <taxon>Alteromonadales</taxon>
        <taxon>Alteromonadaceae</taxon>
        <taxon>Saccharobesus</taxon>
    </lineage>
</organism>
<dbReference type="InterPro" id="IPR011519">
    <property type="entry name" value="UnbV_ASPIC"/>
</dbReference>
<dbReference type="Pfam" id="PF07593">
    <property type="entry name" value="UnbV_ASPIC"/>
    <property type="match status" value="1"/>
</dbReference>
<dbReference type="AlphaFoldDB" id="A0A2S0VMY7"/>
<dbReference type="OrthoDB" id="100785at2"/>
<dbReference type="SUPFAM" id="SSF69318">
    <property type="entry name" value="Integrin alpha N-terminal domain"/>
    <property type="match status" value="2"/>
</dbReference>
<dbReference type="Gene3D" id="2.130.10.130">
    <property type="entry name" value="Integrin alpha, N-terminal"/>
    <property type="match status" value="1"/>
</dbReference>
<feature type="domain" description="ASPIC/UnbV" evidence="2">
    <location>
        <begin position="588"/>
        <end position="654"/>
    </location>
</feature>
<dbReference type="InterPro" id="IPR013517">
    <property type="entry name" value="FG-GAP"/>
</dbReference>
<evidence type="ECO:0000313" key="4">
    <source>
        <dbReference type="Proteomes" id="UP000244441"/>
    </source>
</evidence>
<protein>
    <submittedName>
        <fullName evidence="3">RNA-binding protein</fullName>
    </submittedName>
</protein>
<dbReference type="KEGG" id="cate:C2869_03550"/>
<reference evidence="3 4" key="1">
    <citation type="submission" date="2018-01" db="EMBL/GenBank/DDBJ databases">
        <title>Genome sequence of a Cantenovulum-like bacteria.</title>
        <authorList>
            <person name="Tan W.R."/>
            <person name="Lau N.-S."/>
            <person name="Go F."/>
            <person name="Amirul A.-A.A."/>
        </authorList>
    </citation>
    <scope>NUCLEOTIDE SEQUENCE [LARGE SCALE GENOMIC DNA]</scope>
    <source>
        <strain evidence="3 4">CCB-QB4</strain>
    </source>
</reference>
<dbReference type="Proteomes" id="UP000244441">
    <property type="component" value="Chromosome"/>
</dbReference>
<evidence type="ECO:0000259" key="2">
    <source>
        <dbReference type="Pfam" id="PF07593"/>
    </source>
</evidence>
<proteinExistence type="predicted"/>
<gene>
    <name evidence="3" type="ORF">C2869_03550</name>
</gene>
<dbReference type="PANTHER" id="PTHR16026:SF0">
    <property type="entry name" value="CARTILAGE ACIDIC PROTEIN 1"/>
    <property type="match status" value="1"/>
</dbReference>
<evidence type="ECO:0000313" key="3">
    <source>
        <dbReference type="EMBL" id="AWB65566.1"/>
    </source>
</evidence>
<dbReference type="PANTHER" id="PTHR16026">
    <property type="entry name" value="CARTILAGE ACIDIC PROTEIN 1"/>
    <property type="match status" value="1"/>
</dbReference>
<dbReference type="EMBL" id="CP026604">
    <property type="protein sequence ID" value="AWB65566.1"/>
    <property type="molecule type" value="Genomic_DNA"/>
</dbReference>
<sequence>MTKHALGFIVRKKQQPHFSLSNSLPTLLVSLPLLLSACGGISKQNVESKPSTIQFTDISEQVGLNTELAWKYGGPAVADINNDGHYDFGLTNHNKTPVKVFMDKGNGTYHQVPKVFRRTDLHGITFGDYDLDGDGDLLLSVGGGSGTKPKPPRLLRNDQGKFTDVTKQSGISEMGARGRSVRWIDLDWDGDLDLMQINAEKMITEDVPRNILFENIGNGQFRYRANKDFEDMRAERVLLTDFNLDGKLDLIAFEQRGAFSVWQGTQAFSFKNVSTQFLPKNTNFSQVLAAAHFDLDNDGDYDYYLSRGKDHYLMANNSLSFDKKSGRLDIRDQGSASHDGLSLQTDGDITLTDFWHWKRGKNMEYMPVFIGKNKTKLKPPSEPLTVSPEQAAGFPDELDKNGWYLGYLGNGQWRFEWKLFNADAWGIRAAFLNIKDYESDWPREEPNLQDILLRNDGDKFVDVSHMLPKQTQHNNWGVAPGDFDNNGTTDLIVYRFGQLELRLNDLILLNNHGQNFTLVTKHGATTEAGTKSHGDMGTTFDYNLDGKIDILSGDDDYGKWHLYRNDSINEHNHSLVRVGYSPKGTDPYGAMIKIQAGDLQQFHLVGSTSASHSQSLLNIAHFGLANHTKIDQISVKWRDGSTKKLTNLPANQLIAIGRINSPE</sequence>
<evidence type="ECO:0000256" key="1">
    <source>
        <dbReference type="ARBA" id="ARBA00022729"/>
    </source>
</evidence>
<keyword evidence="4" id="KW-1185">Reference proteome</keyword>